<name>A0A388JW15_CHABU</name>
<feature type="region of interest" description="Disordered" evidence="1">
    <location>
        <begin position="215"/>
        <end position="250"/>
    </location>
</feature>
<proteinExistence type="predicted"/>
<sequence>MALLSKQFGIFIAFMAKKIDDSRRGRSPARRSDRSLDRSREDKKRRERRLSGSGSSDISKRRRRSASRERDGKQYDFPYNKPAPGNMGWFTVELQDELYALCQELDGLRKRVDKIANTIKEESVKRVEFVMMDKLKHAIQDPLSEITAKKTTVASLQQARKGKEAEPNIARMTMEMTILKKQLEEVRNIRYDITSFKESITNIKTPAMRQFMSPRQLLPNGKNPTKKMTLIPNGGAPSSVRKKIRQHKDT</sequence>
<protein>
    <submittedName>
        <fullName evidence="2">Uncharacterized protein</fullName>
    </submittedName>
</protein>
<keyword evidence="3" id="KW-1185">Reference proteome</keyword>
<dbReference type="Gramene" id="GBG61968">
    <property type="protein sequence ID" value="GBG61968"/>
    <property type="gene ID" value="CBR_g26131"/>
</dbReference>
<feature type="region of interest" description="Disordered" evidence="1">
    <location>
        <begin position="20"/>
        <end position="80"/>
    </location>
</feature>
<accession>A0A388JW15</accession>
<feature type="compositionally biased region" description="Basic and acidic residues" evidence="1">
    <location>
        <begin position="20"/>
        <end position="44"/>
    </location>
</feature>
<reference evidence="2 3" key="1">
    <citation type="journal article" date="2018" name="Cell">
        <title>The Chara Genome: Secondary Complexity and Implications for Plant Terrestrialization.</title>
        <authorList>
            <person name="Nishiyama T."/>
            <person name="Sakayama H."/>
            <person name="Vries J.D."/>
            <person name="Buschmann H."/>
            <person name="Saint-Marcoux D."/>
            <person name="Ullrich K.K."/>
            <person name="Haas F.B."/>
            <person name="Vanderstraeten L."/>
            <person name="Becker D."/>
            <person name="Lang D."/>
            <person name="Vosolsobe S."/>
            <person name="Rombauts S."/>
            <person name="Wilhelmsson P.K.I."/>
            <person name="Janitza P."/>
            <person name="Kern R."/>
            <person name="Heyl A."/>
            <person name="Rumpler F."/>
            <person name="Villalobos L.I.A.C."/>
            <person name="Clay J.M."/>
            <person name="Skokan R."/>
            <person name="Toyoda A."/>
            <person name="Suzuki Y."/>
            <person name="Kagoshima H."/>
            <person name="Schijlen E."/>
            <person name="Tajeshwar N."/>
            <person name="Catarino B."/>
            <person name="Hetherington A.J."/>
            <person name="Saltykova A."/>
            <person name="Bonnot C."/>
            <person name="Breuninger H."/>
            <person name="Symeonidi A."/>
            <person name="Radhakrishnan G.V."/>
            <person name="Van Nieuwerburgh F."/>
            <person name="Deforce D."/>
            <person name="Chang C."/>
            <person name="Karol K.G."/>
            <person name="Hedrich R."/>
            <person name="Ulvskov P."/>
            <person name="Glockner G."/>
            <person name="Delwiche C.F."/>
            <person name="Petrasek J."/>
            <person name="Van de Peer Y."/>
            <person name="Friml J."/>
            <person name="Beilby M."/>
            <person name="Dolan L."/>
            <person name="Kohara Y."/>
            <person name="Sugano S."/>
            <person name="Fujiyama A."/>
            <person name="Delaux P.-M."/>
            <person name="Quint M."/>
            <person name="TheiBen G."/>
            <person name="Hagemann M."/>
            <person name="Harholt J."/>
            <person name="Dunand C."/>
            <person name="Zachgo S."/>
            <person name="Langdale J."/>
            <person name="Maumus F."/>
            <person name="Straeten D.V.D."/>
            <person name="Gould S.B."/>
            <person name="Rensing S.A."/>
        </authorList>
    </citation>
    <scope>NUCLEOTIDE SEQUENCE [LARGE SCALE GENOMIC DNA]</scope>
    <source>
        <strain evidence="2 3">S276</strain>
    </source>
</reference>
<evidence type="ECO:0000256" key="1">
    <source>
        <dbReference type="SAM" id="MobiDB-lite"/>
    </source>
</evidence>
<organism evidence="2 3">
    <name type="scientific">Chara braunii</name>
    <name type="common">Braun's stonewort</name>
    <dbReference type="NCBI Taxonomy" id="69332"/>
    <lineage>
        <taxon>Eukaryota</taxon>
        <taxon>Viridiplantae</taxon>
        <taxon>Streptophyta</taxon>
        <taxon>Charophyceae</taxon>
        <taxon>Charales</taxon>
        <taxon>Characeae</taxon>
        <taxon>Chara</taxon>
    </lineage>
</organism>
<dbReference type="Proteomes" id="UP000265515">
    <property type="component" value="Unassembled WGS sequence"/>
</dbReference>
<comment type="caution">
    <text evidence="2">The sequence shown here is derived from an EMBL/GenBank/DDBJ whole genome shotgun (WGS) entry which is preliminary data.</text>
</comment>
<gene>
    <name evidence="2" type="ORF">CBR_g26131</name>
</gene>
<feature type="compositionally biased region" description="Basic residues" evidence="1">
    <location>
        <begin position="240"/>
        <end position="250"/>
    </location>
</feature>
<dbReference type="EMBL" id="BFEA01000024">
    <property type="protein sequence ID" value="GBG61968.1"/>
    <property type="molecule type" value="Genomic_DNA"/>
</dbReference>
<evidence type="ECO:0000313" key="2">
    <source>
        <dbReference type="EMBL" id="GBG61968.1"/>
    </source>
</evidence>
<dbReference type="AlphaFoldDB" id="A0A388JW15"/>
<evidence type="ECO:0000313" key="3">
    <source>
        <dbReference type="Proteomes" id="UP000265515"/>
    </source>
</evidence>